<comment type="caution">
    <text evidence="7">The sequence shown here is derived from an EMBL/GenBank/DDBJ whole genome shotgun (WGS) entry which is preliminary data.</text>
</comment>
<dbReference type="InterPro" id="IPR033453">
    <property type="entry name" value="Glyco_hydro_30_TIM-barrel"/>
</dbReference>
<name>A0A2T5J723_9SPHI</name>
<dbReference type="PRINTS" id="PR00843">
    <property type="entry name" value="GLHYDRLASE30"/>
</dbReference>
<dbReference type="GO" id="GO:0016020">
    <property type="term" value="C:membrane"/>
    <property type="evidence" value="ECO:0007669"/>
    <property type="project" value="GOC"/>
</dbReference>
<organism evidence="7 8">
    <name type="scientific">Mucilaginibacter yixingensis</name>
    <dbReference type="NCBI Taxonomy" id="1295612"/>
    <lineage>
        <taxon>Bacteria</taxon>
        <taxon>Pseudomonadati</taxon>
        <taxon>Bacteroidota</taxon>
        <taxon>Sphingobacteriia</taxon>
        <taxon>Sphingobacteriales</taxon>
        <taxon>Sphingobacteriaceae</taxon>
        <taxon>Mucilaginibacter</taxon>
    </lineage>
</organism>
<feature type="domain" description="Glycosyl hydrolase family 30 TIM-barrel" evidence="5">
    <location>
        <begin position="72"/>
        <end position="405"/>
    </location>
</feature>
<evidence type="ECO:0000313" key="7">
    <source>
        <dbReference type="EMBL" id="PTQ94871.1"/>
    </source>
</evidence>
<dbReference type="GO" id="GO:0006680">
    <property type="term" value="P:glucosylceramide catabolic process"/>
    <property type="evidence" value="ECO:0007669"/>
    <property type="project" value="TreeGrafter"/>
</dbReference>
<keyword evidence="3 4" id="KW-0378">Hydrolase</keyword>
<dbReference type="InterPro" id="IPR001139">
    <property type="entry name" value="Glyco_hydro_30"/>
</dbReference>
<evidence type="ECO:0000313" key="8">
    <source>
        <dbReference type="Proteomes" id="UP000244168"/>
    </source>
</evidence>
<feature type="domain" description="Glycosyl hydrolase family 30 beta sandwich" evidence="6">
    <location>
        <begin position="408"/>
        <end position="467"/>
    </location>
</feature>
<reference evidence="7 8" key="1">
    <citation type="submission" date="2018-04" db="EMBL/GenBank/DDBJ databases">
        <title>Genomic Encyclopedia of Archaeal and Bacterial Type Strains, Phase II (KMG-II): from individual species to whole genera.</title>
        <authorList>
            <person name="Goeker M."/>
        </authorList>
    </citation>
    <scope>NUCLEOTIDE SEQUENCE [LARGE SCALE GENOMIC DNA]</scope>
    <source>
        <strain evidence="7 8">DSM 26809</strain>
    </source>
</reference>
<dbReference type="InterPro" id="IPR013780">
    <property type="entry name" value="Glyco_hydro_b"/>
</dbReference>
<dbReference type="Gene3D" id="3.20.20.80">
    <property type="entry name" value="Glycosidases"/>
    <property type="match status" value="1"/>
</dbReference>
<evidence type="ECO:0000256" key="3">
    <source>
        <dbReference type="ARBA" id="ARBA00022801"/>
    </source>
</evidence>
<dbReference type="Proteomes" id="UP000244168">
    <property type="component" value="Unassembled WGS sequence"/>
</dbReference>
<dbReference type="Gene3D" id="2.60.40.1180">
    <property type="entry name" value="Golgi alpha-mannosidase II"/>
    <property type="match status" value="1"/>
</dbReference>
<evidence type="ECO:0000256" key="4">
    <source>
        <dbReference type="RuleBase" id="RU361188"/>
    </source>
</evidence>
<keyword evidence="4" id="KW-0326">Glycosidase</keyword>
<dbReference type="Pfam" id="PF17189">
    <property type="entry name" value="Glyco_hydro_30C"/>
    <property type="match status" value="1"/>
</dbReference>
<dbReference type="PANTHER" id="PTHR11069:SF23">
    <property type="entry name" value="LYSOSOMAL ACID GLUCOSYLCERAMIDASE"/>
    <property type="match status" value="1"/>
</dbReference>
<gene>
    <name evidence="7" type="ORF">C8P68_10681</name>
</gene>
<dbReference type="InterPro" id="IPR033452">
    <property type="entry name" value="GH30_C"/>
</dbReference>
<sequence length="470" mass="51355">MKIKHTVFVSLCALVGLGPAGFAQKKTVSCWLTNADRSALFAHQKEPLTFEPANTNNYPVIKVDDHTKYQPIDGFGFALTGGSAMHIVRMSAPARAALLKKVFATDADNIGVSYLRLSIGASDLNDHVFSYDDVPAGSVDPQLKAFDLGPDKVDVIPVLKEILKINPKIMILGSPWSAPAWMKSNGDTRGGVLKPEYYQTYANYLVKYIQAYKAQGISIDAITVQNEPLNPKNNPSMVMEAHEQADFIKNNLGPAFQSAGIKTKIIVYDHNCDRPDYADSILNDKAAARYVDGSGFHLYGGKIEALTDLHNAHPDKNLYFTEQMVIEKDGSPTINIINPVRRLFIGATRNWCRNVLEWNLAADAQNQPHTDRGGCPMCQGAVTIDKDNYTPNIAYYAMAHASKFVRPGSVRVASTDIDPLPNVAFTTPDGRKVLIVANVSDKTQGFNIGYNGRVAAASLSSGAVATYVWQ</sequence>
<protein>
    <submittedName>
        <fullName evidence="7">Glucosylceramidase</fullName>
    </submittedName>
</protein>
<evidence type="ECO:0000256" key="2">
    <source>
        <dbReference type="ARBA" id="ARBA00022729"/>
    </source>
</evidence>
<evidence type="ECO:0000259" key="6">
    <source>
        <dbReference type="Pfam" id="PF17189"/>
    </source>
</evidence>
<dbReference type="AlphaFoldDB" id="A0A2T5J723"/>
<comment type="similarity">
    <text evidence="1 4">Belongs to the glycosyl hydrolase 30 family.</text>
</comment>
<accession>A0A2T5J723</accession>
<dbReference type="RefSeq" id="WP_107829594.1">
    <property type="nucleotide sequence ID" value="NZ_CP160205.1"/>
</dbReference>
<dbReference type="OrthoDB" id="9806701at2"/>
<proteinExistence type="inferred from homology"/>
<dbReference type="GO" id="GO:0004348">
    <property type="term" value="F:glucosylceramidase activity"/>
    <property type="evidence" value="ECO:0007669"/>
    <property type="project" value="InterPro"/>
</dbReference>
<dbReference type="EMBL" id="QAOQ01000006">
    <property type="protein sequence ID" value="PTQ94871.1"/>
    <property type="molecule type" value="Genomic_DNA"/>
</dbReference>
<dbReference type="PANTHER" id="PTHR11069">
    <property type="entry name" value="GLUCOSYLCERAMIDASE"/>
    <property type="match status" value="1"/>
</dbReference>
<dbReference type="Pfam" id="PF02055">
    <property type="entry name" value="Glyco_hydro_30"/>
    <property type="match status" value="1"/>
</dbReference>
<dbReference type="SUPFAM" id="SSF51445">
    <property type="entry name" value="(Trans)glycosidases"/>
    <property type="match status" value="1"/>
</dbReference>
<evidence type="ECO:0000256" key="1">
    <source>
        <dbReference type="ARBA" id="ARBA00005382"/>
    </source>
</evidence>
<keyword evidence="2" id="KW-0732">Signal</keyword>
<evidence type="ECO:0000259" key="5">
    <source>
        <dbReference type="Pfam" id="PF02055"/>
    </source>
</evidence>
<keyword evidence="8" id="KW-1185">Reference proteome</keyword>
<dbReference type="InterPro" id="IPR017853">
    <property type="entry name" value="GH"/>
</dbReference>